<evidence type="ECO:0008006" key="3">
    <source>
        <dbReference type="Google" id="ProtNLM"/>
    </source>
</evidence>
<proteinExistence type="predicted"/>
<comment type="caution">
    <text evidence="1">The sequence shown here is derived from an EMBL/GenBank/DDBJ whole genome shotgun (WGS) entry which is preliminary data.</text>
</comment>
<gene>
    <name evidence="1" type="ORF">CLCOL_21030</name>
</gene>
<evidence type="ECO:0000313" key="2">
    <source>
        <dbReference type="Proteomes" id="UP000075374"/>
    </source>
</evidence>
<dbReference type="STRING" id="1121305.CLCOL_21030"/>
<dbReference type="Gene3D" id="3.40.50.720">
    <property type="entry name" value="NAD(P)-binding Rossmann-like Domain"/>
    <property type="match status" value="2"/>
</dbReference>
<sequence length="53" mass="5662">MFENEPAADSKLLELNNVIVGSHCAASSIGAVDKMSMIASENIINMLKKRGVI</sequence>
<protein>
    <recommendedName>
        <fullName evidence="3">D-isomer specific 2-hydroxyacid dehydrogenase NAD-binding domain-containing protein</fullName>
    </recommendedName>
</protein>
<accession>A0A151AL84</accession>
<evidence type="ECO:0000313" key="1">
    <source>
        <dbReference type="EMBL" id="KYH28375.1"/>
    </source>
</evidence>
<dbReference type="Proteomes" id="UP000075374">
    <property type="component" value="Unassembled WGS sequence"/>
</dbReference>
<keyword evidence="2" id="KW-1185">Reference proteome</keyword>
<reference evidence="1 2" key="1">
    <citation type="submission" date="2016-02" db="EMBL/GenBank/DDBJ databases">
        <title>Genome sequence of Clostridium colicanis DSM 13634.</title>
        <authorList>
            <person name="Poehlein A."/>
            <person name="Daniel R."/>
        </authorList>
    </citation>
    <scope>NUCLEOTIDE SEQUENCE [LARGE SCALE GENOMIC DNA]</scope>
    <source>
        <strain evidence="1 2">DSM 13634</strain>
    </source>
</reference>
<dbReference type="AlphaFoldDB" id="A0A151AL84"/>
<dbReference type="EMBL" id="LTBB01000011">
    <property type="protein sequence ID" value="KYH28375.1"/>
    <property type="molecule type" value="Genomic_DNA"/>
</dbReference>
<name>A0A151AL84_9CLOT</name>
<organism evidence="1 2">
    <name type="scientific">Clostridium colicanis DSM 13634</name>
    <dbReference type="NCBI Taxonomy" id="1121305"/>
    <lineage>
        <taxon>Bacteria</taxon>
        <taxon>Bacillati</taxon>
        <taxon>Bacillota</taxon>
        <taxon>Clostridia</taxon>
        <taxon>Eubacteriales</taxon>
        <taxon>Clostridiaceae</taxon>
        <taxon>Clostridium</taxon>
    </lineage>
</organism>